<reference evidence="3" key="1">
    <citation type="submission" date="2023-03" db="EMBL/GenBank/DDBJ databases">
        <title>Massive genome expansion in bonnet fungi (Mycena s.s.) driven by repeated elements and novel gene families across ecological guilds.</title>
        <authorList>
            <consortium name="Lawrence Berkeley National Laboratory"/>
            <person name="Harder C.B."/>
            <person name="Miyauchi S."/>
            <person name="Viragh M."/>
            <person name="Kuo A."/>
            <person name="Thoen E."/>
            <person name="Andreopoulos B."/>
            <person name="Lu D."/>
            <person name="Skrede I."/>
            <person name="Drula E."/>
            <person name="Henrissat B."/>
            <person name="Morin E."/>
            <person name="Kohler A."/>
            <person name="Barry K."/>
            <person name="LaButti K."/>
            <person name="Morin E."/>
            <person name="Salamov A."/>
            <person name="Lipzen A."/>
            <person name="Mereny Z."/>
            <person name="Hegedus B."/>
            <person name="Baldrian P."/>
            <person name="Stursova M."/>
            <person name="Weitz H."/>
            <person name="Taylor A."/>
            <person name="Grigoriev I.V."/>
            <person name="Nagy L.G."/>
            <person name="Martin F."/>
            <person name="Kauserud H."/>
        </authorList>
    </citation>
    <scope>NUCLEOTIDE SEQUENCE</scope>
    <source>
        <strain evidence="3">CBHHK002</strain>
    </source>
</reference>
<evidence type="ECO:0000259" key="2">
    <source>
        <dbReference type="Pfam" id="PF01693"/>
    </source>
</evidence>
<accession>A0AAD6ZV76</accession>
<evidence type="ECO:0000313" key="4">
    <source>
        <dbReference type="Proteomes" id="UP001218218"/>
    </source>
</evidence>
<dbReference type="InterPro" id="IPR037056">
    <property type="entry name" value="RNase_H1_N_sf"/>
</dbReference>
<feature type="compositionally biased region" description="Pro residues" evidence="1">
    <location>
        <begin position="89"/>
        <end position="101"/>
    </location>
</feature>
<sequence length="216" mass="23892">MVDLSLELQRGLRNLDITHEPFFYPSKGSEGLRGSESSWFYVVTRGRVPGIYTDWEEASQHINKFPGAVHKKYFGWSAATSAWDRGCPETPPAPATPPPSSTPHSKTPRCESQIRNATVSSPTKKRGVERRVENPTVSASAPSTPTGSRKKMLYVYSRANDTTIYANQQEASSAALRGLADRSFRKVEVTPRVKDAFERATESALQVIDISDTESL</sequence>
<feature type="compositionally biased region" description="Polar residues" evidence="1">
    <location>
        <begin position="135"/>
        <end position="147"/>
    </location>
</feature>
<evidence type="ECO:0000256" key="1">
    <source>
        <dbReference type="SAM" id="MobiDB-lite"/>
    </source>
</evidence>
<dbReference type="InterPro" id="IPR009027">
    <property type="entry name" value="Ribosomal_bL9/RNase_H1_N"/>
</dbReference>
<feature type="region of interest" description="Disordered" evidence="1">
    <location>
        <begin position="85"/>
        <end position="148"/>
    </location>
</feature>
<gene>
    <name evidence="3" type="ORF">DFH08DRAFT_963703</name>
</gene>
<comment type="caution">
    <text evidence="3">The sequence shown here is derived from an EMBL/GenBank/DDBJ whole genome shotgun (WGS) entry which is preliminary data.</text>
</comment>
<dbReference type="InterPro" id="IPR011320">
    <property type="entry name" value="RNase_H1_N"/>
</dbReference>
<protein>
    <recommendedName>
        <fullName evidence="2">Ribonuclease H1 N-terminal domain-containing protein</fullName>
    </recommendedName>
</protein>
<dbReference type="Pfam" id="PF01693">
    <property type="entry name" value="Cauli_VI"/>
    <property type="match status" value="1"/>
</dbReference>
<dbReference type="Proteomes" id="UP001218218">
    <property type="component" value="Unassembled WGS sequence"/>
</dbReference>
<dbReference type="AlphaFoldDB" id="A0AAD6ZV76"/>
<feature type="compositionally biased region" description="Polar residues" evidence="1">
    <location>
        <begin position="113"/>
        <end position="122"/>
    </location>
</feature>
<proteinExistence type="predicted"/>
<dbReference type="Gene3D" id="3.40.970.10">
    <property type="entry name" value="Ribonuclease H1, N-terminal domain"/>
    <property type="match status" value="1"/>
</dbReference>
<feature type="domain" description="Ribonuclease H1 N-terminal" evidence="2">
    <location>
        <begin position="40"/>
        <end position="74"/>
    </location>
</feature>
<organism evidence="3 4">
    <name type="scientific">Mycena albidolilacea</name>
    <dbReference type="NCBI Taxonomy" id="1033008"/>
    <lineage>
        <taxon>Eukaryota</taxon>
        <taxon>Fungi</taxon>
        <taxon>Dikarya</taxon>
        <taxon>Basidiomycota</taxon>
        <taxon>Agaricomycotina</taxon>
        <taxon>Agaricomycetes</taxon>
        <taxon>Agaricomycetidae</taxon>
        <taxon>Agaricales</taxon>
        <taxon>Marasmiineae</taxon>
        <taxon>Mycenaceae</taxon>
        <taxon>Mycena</taxon>
    </lineage>
</organism>
<keyword evidence="4" id="KW-1185">Reference proteome</keyword>
<evidence type="ECO:0000313" key="3">
    <source>
        <dbReference type="EMBL" id="KAJ7340858.1"/>
    </source>
</evidence>
<name>A0AAD6ZV76_9AGAR</name>
<dbReference type="SUPFAM" id="SSF55658">
    <property type="entry name" value="L9 N-domain-like"/>
    <property type="match status" value="1"/>
</dbReference>
<dbReference type="EMBL" id="JARIHO010000026">
    <property type="protein sequence ID" value="KAJ7340858.1"/>
    <property type="molecule type" value="Genomic_DNA"/>
</dbReference>